<feature type="region of interest" description="Disordered" evidence="5">
    <location>
        <begin position="99"/>
        <end position="127"/>
    </location>
</feature>
<keyword evidence="4 6" id="KW-0472">Membrane</keyword>
<comment type="subcellular location">
    <subcellularLocation>
        <location evidence="1">Membrane</location>
        <topology evidence="1">Multi-pass membrane protein</topology>
    </subcellularLocation>
</comment>
<dbReference type="GO" id="GO:0007166">
    <property type="term" value="P:cell surface receptor signaling pathway"/>
    <property type="evidence" value="ECO:0007669"/>
    <property type="project" value="InterPro"/>
</dbReference>
<dbReference type="Proteomes" id="UP000245956">
    <property type="component" value="Unassembled WGS sequence"/>
</dbReference>
<keyword evidence="2 6" id="KW-0812">Transmembrane</keyword>
<dbReference type="SUPFAM" id="SSF81321">
    <property type="entry name" value="Family A G protein-coupled receptor-like"/>
    <property type="match status" value="1"/>
</dbReference>
<feature type="compositionally biased region" description="Low complexity" evidence="5">
    <location>
        <begin position="453"/>
        <end position="462"/>
    </location>
</feature>
<comment type="caution">
    <text evidence="8">The sequence shown here is derived from an EMBL/GenBank/DDBJ whole genome shotgun (WGS) entry which is preliminary data.</text>
</comment>
<accession>A0A2U3ECT4</accession>
<feature type="transmembrane region" description="Helical" evidence="6">
    <location>
        <begin position="347"/>
        <end position="365"/>
    </location>
</feature>
<evidence type="ECO:0000256" key="1">
    <source>
        <dbReference type="ARBA" id="ARBA00004141"/>
    </source>
</evidence>
<evidence type="ECO:0000313" key="9">
    <source>
        <dbReference type="Proteomes" id="UP000245956"/>
    </source>
</evidence>
<feature type="transmembrane region" description="Helical" evidence="6">
    <location>
        <begin position="377"/>
        <end position="395"/>
    </location>
</feature>
<dbReference type="Gene3D" id="1.20.1070.10">
    <property type="entry name" value="Rhodopsin 7-helix transmembrane proteins"/>
    <property type="match status" value="1"/>
</dbReference>
<gene>
    <name evidence="8" type="ORF">PCL_10893</name>
</gene>
<feature type="compositionally biased region" description="Gly residues" evidence="5">
    <location>
        <begin position="497"/>
        <end position="508"/>
    </location>
</feature>
<evidence type="ECO:0000256" key="3">
    <source>
        <dbReference type="ARBA" id="ARBA00022989"/>
    </source>
</evidence>
<evidence type="ECO:0000256" key="4">
    <source>
        <dbReference type="ARBA" id="ARBA00023136"/>
    </source>
</evidence>
<dbReference type="AlphaFoldDB" id="A0A2U3ECT4"/>
<feature type="transmembrane region" description="Helical" evidence="6">
    <location>
        <begin position="258"/>
        <end position="285"/>
    </location>
</feature>
<dbReference type="GO" id="GO:0004930">
    <property type="term" value="F:G protein-coupled receptor activity"/>
    <property type="evidence" value="ECO:0007669"/>
    <property type="project" value="TreeGrafter"/>
</dbReference>
<proteinExistence type="predicted"/>
<dbReference type="Pfam" id="PF05462">
    <property type="entry name" value="Dicty_CAR"/>
    <property type="match status" value="1"/>
</dbReference>
<feature type="compositionally biased region" description="Basic and acidic residues" evidence="5">
    <location>
        <begin position="113"/>
        <end position="122"/>
    </location>
</feature>
<dbReference type="PANTHER" id="PTHR23112:SF0">
    <property type="entry name" value="TRANSMEMBRANE PROTEIN 116"/>
    <property type="match status" value="1"/>
</dbReference>
<keyword evidence="3 6" id="KW-1133">Transmembrane helix</keyword>
<feature type="transmembrane region" description="Helical" evidence="6">
    <location>
        <begin position="165"/>
        <end position="183"/>
    </location>
</feature>
<feature type="transmembrane region" description="Helical" evidence="6">
    <location>
        <begin position="563"/>
        <end position="590"/>
    </location>
</feature>
<evidence type="ECO:0000256" key="2">
    <source>
        <dbReference type="ARBA" id="ARBA00022692"/>
    </source>
</evidence>
<dbReference type="PROSITE" id="PS50261">
    <property type="entry name" value="G_PROTEIN_RECEP_F2_4"/>
    <property type="match status" value="1"/>
</dbReference>
<evidence type="ECO:0000313" key="8">
    <source>
        <dbReference type="EMBL" id="PWI72270.1"/>
    </source>
</evidence>
<protein>
    <submittedName>
        <fullName evidence="8">G-protein coupled receptor 1</fullName>
    </submittedName>
</protein>
<dbReference type="InterPro" id="IPR017981">
    <property type="entry name" value="GPCR_2-like_7TM"/>
</dbReference>
<evidence type="ECO:0000256" key="6">
    <source>
        <dbReference type="SAM" id="Phobius"/>
    </source>
</evidence>
<feature type="transmembrane region" description="Helical" evidence="6">
    <location>
        <begin position="195"/>
        <end position="218"/>
    </location>
</feature>
<feature type="domain" description="G-protein coupled receptors family 2 profile 2" evidence="7">
    <location>
        <begin position="189"/>
        <end position="351"/>
    </location>
</feature>
<evidence type="ECO:0000259" key="7">
    <source>
        <dbReference type="PROSITE" id="PS50261"/>
    </source>
</evidence>
<keyword evidence="8" id="KW-0675">Receptor</keyword>
<feature type="compositionally biased region" description="Acidic residues" evidence="5">
    <location>
        <begin position="468"/>
        <end position="484"/>
    </location>
</feature>
<dbReference type="EMBL" id="LCWV01000006">
    <property type="protein sequence ID" value="PWI72270.1"/>
    <property type="molecule type" value="Genomic_DNA"/>
</dbReference>
<dbReference type="GO" id="GO:0007189">
    <property type="term" value="P:adenylate cyclase-activating G protein-coupled receptor signaling pathway"/>
    <property type="evidence" value="ECO:0007669"/>
    <property type="project" value="TreeGrafter"/>
</dbReference>
<reference evidence="8 9" key="1">
    <citation type="journal article" date="2016" name="Front. Microbiol.">
        <title>Genome and transcriptome sequences reveal the specific parasitism of the nematophagous Purpureocillium lilacinum 36-1.</title>
        <authorList>
            <person name="Xie J."/>
            <person name="Li S."/>
            <person name="Mo C."/>
            <person name="Xiao X."/>
            <person name="Peng D."/>
            <person name="Wang G."/>
            <person name="Xiao Y."/>
        </authorList>
    </citation>
    <scope>NUCLEOTIDE SEQUENCE [LARGE SCALE GENOMIC DNA]</scope>
    <source>
        <strain evidence="8 9">36-1</strain>
    </source>
</reference>
<feature type="region of interest" description="Disordered" evidence="5">
    <location>
        <begin position="605"/>
        <end position="687"/>
    </location>
</feature>
<feature type="region of interest" description="Disordered" evidence="5">
    <location>
        <begin position="453"/>
        <end position="511"/>
    </location>
</feature>
<feature type="compositionally biased region" description="Polar residues" evidence="5">
    <location>
        <begin position="103"/>
        <end position="112"/>
    </location>
</feature>
<dbReference type="GO" id="GO:0005886">
    <property type="term" value="C:plasma membrane"/>
    <property type="evidence" value="ECO:0007669"/>
    <property type="project" value="TreeGrafter"/>
</dbReference>
<sequence>MSRAHGGGGLTDHPAPEAPFATTCQDPVACLSPPTDTTTHIPGSTGHRQSCLHVCGSHGSAPQRFVNIVVAGRRRTIRLVSTLHLAVGPGRRHVRVRSQSRSLTQALASTNRARSEGVEESRASLSDAASGRRARTLARGPLPDVACLPHSAFLLYLGIDLLRSIATVDMGATIIPSFIGLSAKQLSIVGVIQQVGAAFSILGCIFIISTFCFCDAFHKPINRLVFYASLGNLMASVGFAMACMYLDKPNSAGCQMQAFLLHLFVSADACWTLAMAINVYLTFYFRFDARRLRKMEIPYLVVCYGLPFIPAFSYLFIRDKSGIRVYGSAGMWCWIVPRWDYLRIATFYGPVWYVAALCLDAAWHVQASVLTSRLRTRGTIVITLAIYLRSGGTIYRKRQQLRKLQETSSVGMSSITRGGIDPIMTNIKTTEVVVTSEIVSPAETMEMQALGGHATAHATTTAPRPRDDDDDDADDGMDEEGEEEVATHSGPQATGVSGSGGGTGGGGVVQRPRRRIHQEISNAAWQYTKCAILFFIVILVTWTPSSANRVHAFINPHEISVPLQYMSATVLPLQGFWNAIIYAVTSWAACKRLFRQMKAWIAQKRGKTGAGVGNGQPSADSRARSSWIRSQEDAQSSSRGRGSKRGPTQSVCIEGDSESMRVLAKSAQGSDDMDGRSVSVAPSRSEA</sequence>
<feature type="transmembrane region" description="Helical" evidence="6">
    <location>
        <begin position="224"/>
        <end position="246"/>
    </location>
</feature>
<dbReference type="PANTHER" id="PTHR23112">
    <property type="entry name" value="G PROTEIN-COUPLED RECEPTOR 157-RELATED"/>
    <property type="match status" value="1"/>
</dbReference>
<name>A0A2U3ECT4_PURLI</name>
<evidence type="ECO:0000256" key="5">
    <source>
        <dbReference type="SAM" id="MobiDB-lite"/>
    </source>
</evidence>
<feature type="transmembrane region" description="Helical" evidence="6">
    <location>
        <begin position="523"/>
        <end position="543"/>
    </location>
</feature>
<organism evidence="8 9">
    <name type="scientific">Purpureocillium lilacinum</name>
    <name type="common">Paecilomyces lilacinus</name>
    <dbReference type="NCBI Taxonomy" id="33203"/>
    <lineage>
        <taxon>Eukaryota</taxon>
        <taxon>Fungi</taxon>
        <taxon>Dikarya</taxon>
        <taxon>Ascomycota</taxon>
        <taxon>Pezizomycotina</taxon>
        <taxon>Sordariomycetes</taxon>
        <taxon>Hypocreomycetidae</taxon>
        <taxon>Hypocreales</taxon>
        <taxon>Ophiocordycipitaceae</taxon>
        <taxon>Purpureocillium</taxon>
    </lineage>
</organism>
<feature type="transmembrane region" description="Helical" evidence="6">
    <location>
        <begin position="297"/>
        <end position="317"/>
    </location>
</feature>